<reference evidence="1 2" key="1">
    <citation type="submission" date="2024-01" db="EMBL/GenBank/DDBJ databases">
        <title>The genomes of 5 underutilized Papilionoideae crops provide insights into root nodulation and disease resistanc.</title>
        <authorList>
            <person name="Jiang F."/>
        </authorList>
    </citation>
    <scope>NUCLEOTIDE SEQUENCE [LARGE SCALE GENOMIC DNA]</scope>
    <source>
        <strain evidence="1">LVBAO_FW01</strain>
        <tissue evidence="1">Leaves</tissue>
    </source>
</reference>
<protein>
    <submittedName>
        <fullName evidence="1">Uncharacterized protein</fullName>
    </submittedName>
</protein>
<organism evidence="1 2">
    <name type="scientific">Canavalia gladiata</name>
    <name type="common">Sword bean</name>
    <name type="synonym">Dolichos gladiatus</name>
    <dbReference type="NCBI Taxonomy" id="3824"/>
    <lineage>
        <taxon>Eukaryota</taxon>
        <taxon>Viridiplantae</taxon>
        <taxon>Streptophyta</taxon>
        <taxon>Embryophyta</taxon>
        <taxon>Tracheophyta</taxon>
        <taxon>Spermatophyta</taxon>
        <taxon>Magnoliopsida</taxon>
        <taxon>eudicotyledons</taxon>
        <taxon>Gunneridae</taxon>
        <taxon>Pentapetalae</taxon>
        <taxon>rosids</taxon>
        <taxon>fabids</taxon>
        <taxon>Fabales</taxon>
        <taxon>Fabaceae</taxon>
        <taxon>Papilionoideae</taxon>
        <taxon>50 kb inversion clade</taxon>
        <taxon>NPAAA clade</taxon>
        <taxon>indigoferoid/millettioid clade</taxon>
        <taxon>Phaseoleae</taxon>
        <taxon>Canavalia</taxon>
    </lineage>
</organism>
<proteinExistence type="predicted"/>
<sequence length="128" mass="14286">MQGSRWLIWTTEICFQVFQDQSQITGLVPTVGPYDMDNVTANCLSIRIGLLRPGESPMIEAFADLAWILRVTILIHASVHPNGTNISGAIDGILDLCPLAIDLCFLRLSWAEPEPKQFQSWCERLGDL</sequence>
<dbReference type="EMBL" id="JAYMYQ010000001">
    <property type="protein sequence ID" value="KAK7361826.1"/>
    <property type="molecule type" value="Genomic_DNA"/>
</dbReference>
<gene>
    <name evidence="1" type="ORF">VNO77_03910</name>
</gene>
<dbReference type="Proteomes" id="UP001367508">
    <property type="component" value="Unassembled WGS sequence"/>
</dbReference>
<dbReference type="AlphaFoldDB" id="A0AAN9MXL8"/>
<accession>A0AAN9MXL8</accession>
<name>A0AAN9MXL8_CANGL</name>
<evidence type="ECO:0000313" key="1">
    <source>
        <dbReference type="EMBL" id="KAK7361826.1"/>
    </source>
</evidence>
<keyword evidence="2" id="KW-1185">Reference proteome</keyword>
<evidence type="ECO:0000313" key="2">
    <source>
        <dbReference type="Proteomes" id="UP001367508"/>
    </source>
</evidence>
<comment type="caution">
    <text evidence="1">The sequence shown here is derived from an EMBL/GenBank/DDBJ whole genome shotgun (WGS) entry which is preliminary data.</text>
</comment>